<evidence type="ECO:0000313" key="3">
    <source>
        <dbReference type="EMBL" id="MBU3060142.1"/>
    </source>
</evidence>
<feature type="region of interest" description="Disordered" evidence="1">
    <location>
        <begin position="1"/>
        <end position="60"/>
    </location>
</feature>
<gene>
    <name evidence="3" type="ORF">KO481_01190</name>
</gene>
<keyword evidence="2" id="KW-0472">Membrane</keyword>
<protein>
    <submittedName>
        <fullName evidence="3">DUF4407 domain-containing protein</fullName>
    </submittedName>
</protein>
<dbReference type="Pfam" id="PF14362">
    <property type="entry name" value="DUF4407"/>
    <property type="match status" value="1"/>
</dbReference>
<proteinExistence type="predicted"/>
<feature type="compositionally biased region" description="Gly residues" evidence="1">
    <location>
        <begin position="24"/>
        <end position="47"/>
    </location>
</feature>
<feature type="compositionally biased region" description="Low complexity" evidence="1">
    <location>
        <begin position="48"/>
        <end position="60"/>
    </location>
</feature>
<dbReference type="InterPro" id="IPR025519">
    <property type="entry name" value="DUF4407"/>
</dbReference>
<keyword evidence="4" id="KW-1185">Reference proteome</keyword>
<dbReference type="Proteomes" id="UP000733379">
    <property type="component" value="Unassembled WGS sequence"/>
</dbReference>
<evidence type="ECO:0000256" key="1">
    <source>
        <dbReference type="SAM" id="MobiDB-lite"/>
    </source>
</evidence>
<accession>A0ABS6AQ53</accession>
<organism evidence="3 4">
    <name type="scientific">Nocardia albiluteola</name>
    <dbReference type="NCBI Taxonomy" id="2842303"/>
    <lineage>
        <taxon>Bacteria</taxon>
        <taxon>Bacillati</taxon>
        <taxon>Actinomycetota</taxon>
        <taxon>Actinomycetes</taxon>
        <taxon>Mycobacteriales</taxon>
        <taxon>Nocardiaceae</taxon>
        <taxon>Nocardia</taxon>
    </lineage>
</organism>
<keyword evidence="2" id="KW-1133">Transmembrane helix</keyword>
<feature type="transmembrane region" description="Helical" evidence="2">
    <location>
        <begin position="107"/>
        <end position="128"/>
    </location>
</feature>
<feature type="transmembrane region" description="Helical" evidence="2">
    <location>
        <begin position="134"/>
        <end position="157"/>
    </location>
</feature>
<dbReference type="RefSeq" id="WP_215915052.1">
    <property type="nucleotide sequence ID" value="NZ_JAHKNI010000001.1"/>
</dbReference>
<evidence type="ECO:0000256" key="2">
    <source>
        <dbReference type="SAM" id="Phobius"/>
    </source>
</evidence>
<keyword evidence="2" id="KW-0812">Transmembrane</keyword>
<feature type="transmembrane region" description="Helical" evidence="2">
    <location>
        <begin position="178"/>
        <end position="200"/>
    </location>
</feature>
<reference evidence="3 4" key="1">
    <citation type="submission" date="2021-06" db="EMBL/GenBank/DDBJ databases">
        <title>Actinomycetes sequencing.</title>
        <authorList>
            <person name="Shan Q."/>
        </authorList>
    </citation>
    <scope>NUCLEOTIDE SEQUENCE [LARGE SCALE GENOMIC DNA]</scope>
    <source>
        <strain evidence="3 4">NEAU-G5</strain>
    </source>
</reference>
<comment type="caution">
    <text evidence="3">The sequence shown here is derived from an EMBL/GenBank/DDBJ whole genome shotgun (WGS) entry which is preliminary data.</text>
</comment>
<sequence>MTAHEPSDSTYPAAGADREDQSAVGGGAGAFAASGGGTRASGAGGSATTGEGTRTSGARISAATRASRIWIGRHELGRALRTRAEHLLTWLGGASSDAAERHERSSYAITGAVVLLFAVIGGVVVTLASAAGHWPALLVILAALITALLLGAVGRALATAPLPDTHDGSRARWDRGTIGRVAIAAVAGIVVAELASTVLLGGTVDRQLDETSRRAADSAPAVVNARAALDRAQSDRQALGGTITAAQTDIDQALIIARCEYNPTPACPQDKITGVPGRGPETQTDNSMLDDARARLAAAQARVQPLDDAVTRDQQALDQARTTAFRTGDRGLGARWVTLNDYTLSHPGALALRLATILIAVALALLPLLLRRWRGETTLDRKLFAHAAADRAERDATAAIAVRQAQARAEAEILRTDQELAAARLAVHADTVIDREQQRRRIIAAIGGVEIGVTAPQRRAVAEFEALAELPAANPADHTQEGTVSVPSNLPATRTSNALAPATPGTLEPAKKAGGLELPIIGTVPFTDTAARWIRPLVPSFVTDAIDTAIDTATSPLRTVRQVFEESEEITFTLRRNRKVTVDSTELGVPGNPAHGNTVIDAAPHAAQHSALSRRTGEHNSLSASDRLNALTPRPGDTELEYRGARQLPPGPGR</sequence>
<feature type="region of interest" description="Disordered" evidence="1">
    <location>
        <begin position="608"/>
        <end position="654"/>
    </location>
</feature>
<feature type="transmembrane region" description="Helical" evidence="2">
    <location>
        <begin position="350"/>
        <end position="370"/>
    </location>
</feature>
<evidence type="ECO:0000313" key="4">
    <source>
        <dbReference type="Proteomes" id="UP000733379"/>
    </source>
</evidence>
<dbReference type="EMBL" id="JAHKNI010000001">
    <property type="protein sequence ID" value="MBU3060142.1"/>
    <property type="molecule type" value="Genomic_DNA"/>
</dbReference>
<name>A0ABS6AQ53_9NOCA</name>